<dbReference type="SUPFAM" id="SSF57959">
    <property type="entry name" value="Leucine zipper domain"/>
    <property type="match status" value="1"/>
</dbReference>
<evidence type="ECO:0000256" key="2">
    <source>
        <dbReference type="ARBA" id="ARBA00023015"/>
    </source>
</evidence>
<evidence type="ECO:0000256" key="6">
    <source>
        <dbReference type="SAM" id="MobiDB-lite"/>
    </source>
</evidence>
<reference evidence="8" key="2">
    <citation type="journal article" date="2024" name="Plant">
        <title>Genomic evolution and insights into agronomic trait innovations of Sesamum species.</title>
        <authorList>
            <person name="Miao H."/>
            <person name="Wang L."/>
            <person name="Qu L."/>
            <person name="Liu H."/>
            <person name="Sun Y."/>
            <person name="Le M."/>
            <person name="Wang Q."/>
            <person name="Wei S."/>
            <person name="Zheng Y."/>
            <person name="Lin W."/>
            <person name="Duan Y."/>
            <person name="Cao H."/>
            <person name="Xiong S."/>
            <person name="Wang X."/>
            <person name="Wei L."/>
            <person name="Li C."/>
            <person name="Ma Q."/>
            <person name="Ju M."/>
            <person name="Zhao R."/>
            <person name="Li G."/>
            <person name="Mu C."/>
            <person name="Tian Q."/>
            <person name="Mei H."/>
            <person name="Zhang T."/>
            <person name="Gao T."/>
            <person name="Zhang H."/>
        </authorList>
    </citation>
    <scope>NUCLEOTIDE SEQUENCE</scope>
    <source>
        <strain evidence="8">3651</strain>
    </source>
</reference>
<gene>
    <name evidence="8" type="ORF">Salat_1411800</name>
</gene>
<sequence length="200" mass="23314">MLSTFPAVLFSDSSLFPPFSGGFPPWDSHEPPFLFHPPPQDQEPVSSNTSGSETSKPPPEIPNSGSDEPSWKNPKPLGSIIDERKRRRMISNRESARRSRMRKQRHLENLRTQLNRLRTVNEELTNRVRWVVHQDQLFRRENEHLRSEAVVLRQRLWDIRQVLLVRQLQQQLNPSPAWPCNNNFTSTNEGQLITHQSLIT</sequence>
<evidence type="ECO:0000313" key="8">
    <source>
        <dbReference type="EMBL" id="KAK4426432.1"/>
    </source>
</evidence>
<dbReference type="PANTHER" id="PTHR45764">
    <property type="entry name" value="BZIP TRANSCRIPTION FACTOR 44"/>
    <property type="match status" value="1"/>
</dbReference>
<feature type="domain" description="BZIP" evidence="7">
    <location>
        <begin position="82"/>
        <end position="145"/>
    </location>
</feature>
<comment type="subcellular location">
    <subcellularLocation>
        <location evidence="1">Nucleus</location>
    </subcellularLocation>
</comment>
<keyword evidence="4" id="KW-0804">Transcription</keyword>
<reference evidence="8" key="1">
    <citation type="submission" date="2020-06" db="EMBL/GenBank/DDBJ databases">
        <authorList>
            <person name="Li T."/>
            <person name="Hu X."/>
            <person name="Zhang T."/>
            <person name="Song X."/>
            <person name="Zhang H."/>
            <person name="Dai N."/>
            <person name="Sheng W."/>
            <person name="Hou X."/>
            <person name="Wei L."/>
        </authorList>
    </citation>
    <scope>NUCLEOTIDE SEQUENCE</scope>
    <source>
        <strain evidence="8">3651</strain>
        <tissue evidence="8">Leaf</tissue>
    </source>
</reference>
<dbReference type="PROSITE" id="PS50217">
    <property type="entry name" value="BZIP"/>
    <property type="match status" value="1"/>
</dbReference>
<dbReference type="InterPro" id="IPR004827">
    <property type="entry name" value="bZIP"/>
</dbReference>
<keyword evidence="9" id="KW-1185">Reference proteome</keyword>
<dbReference type="FunFam" id="1.20.5.170:FF:000020">
    <property type="entry name" value="BZIP transcription factor"/>
    <property type="match status" value="1"/>
</dbReference>
<feature type="compositionally biased region" description="Polar residues" evidence="6">
    <location>
        <begin position="43"/>
        <end position="55"/>
    </location>
</feature>
<proteinExistence type="predicted"/>
<keyword evidence="2" id="KW-0805">Transcription regulation</keyword>
<dbReference type="Gene3D" id="1.20.5.170">
    <property type="match status" value="1"/>
</dbReference>
<accession>A0AAE1YAJ5</accession>
<dbReference type="Pfam" id="PF00170">
    <property type="entry name" value="bZIP_1"/>
    <property type="match status" value="1"/>
</dbReference>
<evidence type="ECO:0000259" key="7">
    <source>
        <dbReference type="PROSITE" id="PS50217"/>
    </source>
</evidence>
<dbReference type="GO" id="GO:0046982">
    <property type="term" value="F:protein heterodimerization activity"/>
    <property type="evidence" value="ECO:0007669"/>
    <property type="project" value="UniProtKB-ARBA"/>
</dbReference>
<dbReference type="GO" id="GO:0003700">
    <property type="term" value="F:DNA-binding transcription factor activity"/>
    <property type="evidence" value="ECO:0007669"/>
    <property type="project" value="InterPro"/>
</dbReference>
<dbReference type="GO" id="GO:0045893">
    <property type="term" value="P:positive regulation of DNA-templated transcription"/>
    <property type="evidence" value="ECO:0007669"/>
    <property type="project" value="TreeGrafter"/>
</dbReference>
<dbReference type="PROSITE" id="PS00036">
    <property type="entry name" value="BZIP_BASIC"/>
    <property type="match status" value="1"/>
</dbReference>
<evidence type="ECO:0000256" key="5">
    <source>
        <dbReference type="ARBA" id="ARBA00023242"/>
    </source>
</evidence>
<dbReference type="Proteomes" id="UP001293254">
    <property type="component" value="Unassembled WGS sequence"/>
</dbReference>
<name>A0AAE1YAJ5_9LAMI</name>
<evidence type="ECO:0000256" key="1">
    <source>
        <dbReference type="ARBA" id="ARBA00004123"/>
    </source>
</evidence>
<dbReference type="CDD" id="cd14702">
    <property type="entry name" value="bZIP_plant_GBF1"/>
    <property type="match status" value="1"/>
</dbReference>
<dbReference type="InterPro" id="IPR045314">
    <property type="entry name" value="bZIP_plant_GBF1"/>
</dbReference>
<evidence type="ECO:0000256" key="4">
    <source>
        <dbReference type="ARBA" id="ARBA00023163"/>
    </source>
</evidence>
<protein>
    <submittedName>
        <fullName evidence="8">Basic leucine zipper 4</fullName>
    </submittedName>
</protein>
<feature type="region of interest" description="Disordered" evidence="6">
    <location>
        <begin position="27"/>
        <end position="103"/>
    </location>
</feature>
<evidence type="ECO:0000313" key="9">
    <source>
        <dbReference type="Proteomes" id="UP001293254"/>
    </source>
</evidence>
<dbReference type="AlphaFoldDB" id="A0AAE1YAJ5"/>
<comment type="caution">
    <text evidence="8">The sequence shown here is derived from an EMBL/GenBank/DDBJ whole genome shotgun (WGS) entry which is preliminary data.</text>
</comment>
<dbReference type="EMBL" id="JACGWO010000005">
    <property type="protein sequence ID" value="KAK4426432.1"/>
    <property type="molecule type" value="Genomic_DNA"/>
</dbReference>
<keyword evidence="5" id="KW-0539">Nucleus</keyword>
<organism evidence="8 9">
    <name type="scientific">Sesamum alatum</name>
    <dbReference type="NCBI Taxonomy" id="300844"/>
    <lineage>
        <taxon>Eukaryota</taxon>
        <taxon>Viridiplantae</taxon>
        <taxon>Streptophyta</taxon>
        <taxon>Embryophyta</taxon>
        <taxon>Tracheophyta</taxon>
        <taxon>Spermatophyta</taxon>
        <taxon>Magnoliopsida</taxon>
        <taxon>eudicotyledons</taxon>
        <taxon>Gunneridae</taxon>
        <taxon>Pentapetalae</taxon>
        <taxon>asterids</taxon>
        <taxon>lamiids</taxon>
        <taxon>Lamiales</taxon>
        <taxon>Pedaliaceae</taxon>
        <taxon>Sesamum</taxon>
    </lineage>
</organism>
<dbReference type="PANTHER" id="PTHR45764:SF21">
    <property type="entry name" value="OS03G0770000 PROTEIN"/>
    <property type="match status" value="1"/>
</dbReference>
<dbReference type="SMART" id="SM00338">
    <property type="entry name" value="BRLZ"/>
    <property type="match status" value="1"/>
</dbReference>
<evidence type="ECO:0000256" key="3">
    <source>
        <dbReference type="ARBA" id="ARBA00023125"/>
    </source>
</evidence>
<dbReference type="GO" id="GO:0000976">
    <property type="term" value="F:transcription cis-regulatory region binding"/>
    <property type="evidence" value="ECO:0007669"/>
    <property type="project" value="TreeGrafter"/>
</dbReference>
<dbReference type="InterPro" id="IPR046347">
    <property type="entry name" value="bZIP_sf"/>
</dbReference>
<keyword evidence="3" id="KW-0238">DNA-binding</keyword>
<dbReference type="GO" id="GO:0005634">
    <property type="term" value="C:nucleus"/>
    <property type="evidence" value="ECO:0007669"/>
    <property type="project" value="UniProtKB-SubCell"/>
</dbReference>